<evidence type="ECO:0000259" key="6">
    <source>
        <dbReference type="Pfam" id="PF13458"/>
    </source>
</evidence>
<gene>
    <name evidence="7" type="ORF">BN2475_260036</name>
</gene>
<dbReference type="OrthoDB" id="5288800at2"/>
<keyword evidence="8" id="KW-1185">Reference proteome</keyword>
<keyword evidence="3 5" id="KW-0732">Signal</keyword>
<evidence type="ECO:0000256" key="1">
    <source>
        <dbReference type="ARBA" id="ARBA00010062"/>
    </source>
</evidence>
<dbReference type="PANTHER" id="PTHR30483">
    <property type="entry name" value="LEUCINE-SPECIFIC-BINDING PROTEIN"/>
    <property type="match status" value="1"/>
</dbReference>
<name>A0A1N7RZS6_9BURK</name>
<sequence>MKLKLAIIAASLALTSMHSGAAERIKIGAVLSTTGAASFLGDPEYKTLKMYVDSINAEGGLLGRQLELVSYDDGSDANQANTLTRRLLFDDKVDVVIGGTSTGATMSMDPLIERAQVPFVSLGGAVVIIEPVKKWMFKTSHTDRMAAERIFDDMKKHGISKIGLLSETSGLGQSGKKESELAAPRYGIQIVSNETYNPKDTDMSPQLTKMKNNPDVQAVLVFGMGQGPAVATRNRKQLGLKVPLYQTHGVCSDEYIRLSGDAAEGVRLPCAAILVGAKLPDNDPQKPVVTGYAKAYAAKWHSEVSAFGGGAYDALMIYKAAVERAGTTDKAKVRDAMEHTKGVIGTAGIFNMTPENHLGLGLESLRMLEIRNGDWTLVH</sequence>
<feature type="domain" description="Leucine-binding protein" evidence="6">
    <location>
        <begin position="25"/>
        <end position="358"/>
    </location>
</feature>
<feature type="signal peptide" evidence="5">
    <location>
        <begin position="1"/>
        <end position="21"/>
    </location>
</feature>
<dbReference type="InterPro" id="IPR051010">
    <property type="entry name" value="BCAA_transport"/>
</dbReference>
<dbReference type="STRING" id="1247936.BN2475_260036"/>
<protein>
    <submittedName>
        <fullName evidence="7">Extracellular ligand-binding receptor</fullName>
    </submittedName>
</protein>
<keyword evidence="2" id="KW-0813">Transport</keyword>
<proteinExistence type="inferred from homology"/>
<evidence type="ECO:0000313" key="7">
    <source>
        <dbReference type="EMBL" id="SIT40573.1"/>
    </source>
</evidence>
<dbReference type="PRINTS" id="PR00337">
    <property type="entry name" value="LEUILEVALBP"/>
</dbReference>
<dbReference type="InterPro" id="IPR028081">
    <property type="entry name" value="Leu-bd"/>
</dbReference>
<dbReference type="Gene3D" id="3.40.50.2300">
    <property type="match status" value="2"/>
</dbReference>
<dbReference type="AlphaFoldDB" id="A0A1N7RZS6"/>
<evidence type="ECO:0000313" key="8">
    <source>
        <dbReference type="Proteomes" id="UP000187012"/>
    </source>
</evidence>
<dbReference type="RefSeq" id="WP_094779905.1">
    <property type="nucleotide sequence ID" value="NZ_CYGX02000026.1"/>
</dbReference>
<organism evidence="7 8">
    <name type="scientific">Paraburkholderia ribeironis</name>
    <dbReference type="NCBI Taxonomy" id="1247936"/>
    <lineage>
        <taxon>Bacteria</taxon>
        <taxon>Pseudomonadati</taxon>
        <taxon>Pseudomonadota</taxon>
        <taxon>Betaproteobacteria</taxon>
        <taxon>Burkholderiales</taxon>
        <taxon>Burkholderiaceae</taxon>
        <taxon>Paraburkholderia</taxon>
    </lineage>
</organism>
<dbReference type="PANTHER" id="PTHR30483:SF38">
    <property type="entry name" value="BLR7848 PROTEIN"/>
    <property type="match status" value="1"/>
</dbReference>
<dbReference type="Pfam" id="PF13458">
    <property type="entry name" value="Peripla_BP_6"/>
    <property type="match status" value="1"/>
</dbReference>
<dbReference type="InterPro" id="IPR000709">
    <property type="entry name" value="Leu_Ile_Val-bd"/>
</dbReference>
<dbReference type="CDD" id="cd06333">
    <property type="entry name" value="PBP1_ABC_RPA1789-like"/>
    <property type="match status" value="1"/>
</dbReference>
<comment type="similarity">
    <text evidence="1">Belongs to the leucine-binding protein family.</text>
</comment>
<feature type="chain" id="PRO_5013066101" evidence="5">
    <location>
        <begin position="22"/>
        <end position="379"/>
    </location>
</feature>
<evidence type="ECO:0000256" key="4">
    <source>
        <dbReference type="ARBA" id="ARBA00022970"/>
    </source>
</evidence>
<dbReference type="EMBL" id="CYGX02000026">
    <property type="protein sequence ID" value="SIT40573.1"/>
    <property type="molecule type" value="Genomic_DNA"/>
</dbReference>
<evidence type="ECO:0000256" key="5">
    <source>
        <dbReference type="SAM" id="SignalP"/>
    </source>
</evidence>
<evidence type="ECO:0000256" key="3">
    <source>
        <dbReference type="ARBA" id="ARBA00022729"/>
    </source>
</evidence>
<dbReference type="GO" id="GO:0006865">
    <property type="term" value="P:amino acid transport"/>
    <property type="evidence" value="ECO:0007669"/>
    <property type="project" value="UniProtKB-KW"/>
</dbReference>
<dbReference type="SUPFAM" id="SSF53822">
    <property type="entry name" value="Periplasmic binding protein-like I"/>
    <property type="match status" value="1"/>
</dbReference>
<keyword evidence="7" id="KW-0675">Receptor</keyword>
<keyword evidence="4" id="KW-0029">Amino-acid transport</keyword>
<dbReference type="InterPro" id="IPR028082">
    <property type="entry name" value="Peripla_BP_I"/>
</dbReference>
<accession>A0A1N7RZS6</accession>
<dbReference type="Proteomes" id="UP000187012">
    <property type="component" value="Unassembled WGS sequence"/>
</dbReference>
<reference evidence="7 8" key="1">
    <citation type="submission" date="2016-12" db="EMBL/GenBank/DDBJ databases">
        <authorList>
            <person name="Song W.-J."/>
            <person name="Kurnit D.M."/>
        </authorList>
    </citation>
    <scope>NUCLEOTIDE SEQUENCE [LARGE SCALE GENOMIC DNA]</scope>
    <source>
        <strain evidence="7 8">STM7296</strain>
    </source>
</reference>
<evidence type="ECO:0000256" key="2">
    <source>
        <dbReference type="ARBA" id="ARBA00022448"/>
    </source>
</evidence>